<evidence type="ECO:0000313" key="7">
    <source>
        <dbReference type="Proteomes" id="UP000604481"/>
    </source>
</evidence>
<name>A0A8J7K9A5_9NEIS</name>
<evidence type="ECO:0000256" key="3">
    <source>
        <dbReference type="ARBA" id="ARBA00022801"/>
    </source>
</evidence>
<comment type="caution">
    <text evidence="6">The sequence shown here is derived from an EMBL/GenBank/DDBJ whole genome shotgun (WGS) entry which is preliminary data.</text>
</comment>
<dbReference type="Gene3D" id="3.40.630.40">
    <property type="entry name" value="Zn-dependent exopeptidases"/>
    <property type="match status" value="1"/>
</dbReference>
<keyword evidence="4" id="KW-0732">Signal</keyword>
<dbReference type="PANTHER" id="PTHR30404:SF0">
    <property type="entry name" value="N-ACETYLMURAMOYL-L-ALANINE AMIDASE AMIC"/>
    <property type="match status" value="1"/>
</dbReference>
<dbReference type="InterPro" id="IPR050695">
    <property type="entry name" value="N-acetylmuramoyl_amidase_3"/>
</dbReference>
<dbReference type="EMBL" id="JADFUA010000017">
    <property type="protein sequence ID" value="MBE9610978.1"/>
    <property type="molecule type" value="Genomic_DNA"/>
</dbReference>
<dbReference type="GO" id="GO:0030288">
    <property type="term" value="C:outer membrane-bounded periplasmic space"/>
    <property type="evidence" value="ECO:0007669"/>
    <property type="project" value="TreeGrafter"/>
</dbReference>
<dbReference type="RefSeq" id="WP_194117496.1">
    <property type="nucleotide sequence ID" value="NZ_JADFUA010000017.1"/>
</dbReference>
<dbReference type="GO" id="GO:0008745">
    <property type="term" value="F:N-acetylmuramoyl-L-alanine amidase activity"/>
    <property type="evidence" value="ECO:0007669"/>
    <property type="project" value="UniProtKB-EC"/>
</dbReference>
<dbReference type="PANTHER" id="PTHR30404">
    <property type="entry name" value="N-ACETYLMURAMOYL-L-ALANINE AMIDASE"/>
    <property type="match status" value="1"/>
</dbReference>
<dbReference type="SUPFAM" id="SSF53187">
    <property type="entry name" value="Zn-dependent exopeptidases"/>
    <property type="match status" value="1"/>
</dbReference>
<feature type="domain" description="MurNAc-LAA" evidence="5">
    <location>
        <begin position="129"/>
        <end position="232"/>
    </location>
</feature>
<keyword evidence="3" id="KW-0378">Hydrolase</keyword>
<dbReference type="Pfam" id="PF01520">
    <property type="entry name" value="Amidase_3"/>
    <property type="match status" value="1"/>
</dbReference>
<dbReference type="GO" id="GO:0009253">
    <property type="term" value="P:peptidoglycan catabolic process"/>
    <property type="evidence" value="ECO:0007669"/>
    <property type="project" value="InterPro"/>
</dbReference>
<keyword evidence="7" id="KW-1185">Reference proteome</keyword>
<organism evidence="6 7">
    <name type="scientific">Chitinilyticum piscinae</name>
    <dbReference type="NCBI Taxonomy" id="2866724"/>
    <lineage>
        <taxon>Bacteria</taxon>
        <taxon>Pseudomonadati</taxon>
        <taxon>Pseudomonadota</taxon>
        <taxon>Betaproteobacteria</taxon>
        <taxon>Neisseriales</taxon>
        <taxon>Chitinibacteraceae</taxon>
        <taxon>Chitinilyticum</taxon>
    </lineage>
</organism>
<evidence type="ECO:0000256" key="4">
    <source>
        <dbReference type="SAM" id="SignalP"/>
    </source>
</evidence>
<comment type="catalytic activity">
    <reaction evidence="1">
        <text>Hydrolyzes the link between N-acetylmuramoyl residues and L-amino acid residues in certain cell-wall glycopeptides.</text>
        <dbReference type="EC" id="3.5.1.28"/>
    </reaction>
</comment>
<sequence length="237" mass="26037">MRKLRTTLLTLALAGVFSIAPATNAARIALDIGHNLAKPGTLSAYGETEFSYNLALAKVIAQTLRNAGHSVTLIGDDGLMNELKPRAEAAAGHDLFISVHHDSMKEEFLEEWLVNGQPQLMSERFRGYSLYVNSDGPEYARSLHCASQISAKLQEAGFSPTLHHTDNIAGENRPMLDRQLGIYQANFAVLRHNTIPAILLEAGVIRHPDEAKLLRLTTYQQKIAESIATAIHCHSVF</sequence>
<dbReference type="EC" id="3.5.1.28" evidence="2"/>
<dbReference type="Proteomes" id="UP000604481">
    <property type="component" value="Unassembled WGS sequence"/>
</dbReference>
<accession>A0A8J7K9A5</accession>
<gene>
    <name evidence="6" type="ORF">INR99_16785</name>
</gene>
<feature type="chain" id="PRO_5035268805" description="N-acetylmuramoyl-L-alanine amidase" evidence="4">
    <location>
        <begin position="26"/>
        <end position="237"/>
    </location>
</feature>
<evidence type="ECO:0000313" key="6">
    <source>
        <dbReference type="EMBL" id="MBE9610978.1"/>
    </source>
</evidence>
<evidence type="ECO:0000259" key="5">
    <source>
        <dbReference type="SMART" id="SM00646"/>
    </source>
</evidence>
<evidence type="ECO:0000256" key="1">
    <source>
        <dbReference type="ARBA" id="ARBA00001561"/>
    </source>
</evidence>
<feature type="signal peptide" evidence="4">
    <location>
        <begin position="1"/>
        <end position="25"/>
    </location>
</feature>
<protein>
    <recommendedName>
        <fullName evidence="2">N-acetylmuramoyl-L-alanine amidase</fullName>
        <ecNumber evidence="2">3.5.1.28</ecNumber>
    </recommendedName>
</protein>
<dbReference type="SMART" id="SM00646">
    <property type="entry name" value="Ami_3"/>
    <property type="match status" value="1"/>
</dbReference>
<dbReference type="InterPro" id="IPR002508">
    <property type="entry name" value="MurNAc-LAA_cat"/>
</dbReference>
<reference evidence="6 7" key="1">
    <citation type="submission" date="2020-10" db="EMBL/GenBank/DDBJ databases">
        <title>The genome sequence of Chitinilyticum litopenaei 4Y14.</title>
        <authorList>
            <person name="Liu Y."/>
        </authorList>
    </citation>
    <scope>NUCLEOTIDE SEQUENCE [LARGE SCALE GENOMIC DNA]</scope>
    <source>
        <strain evidence="6 7">4Y14</strain>
    </source>
</reference>
<dbReference type="CDD" id="cd02696">
    <property type="entry name" value="MurNAc-LAA"/>
    <property type="match status" value="1"/>
</dbReference>
<proteinExistence type="predicted"/>
<evidence type="ECO:0000256" key="2">
    <source>
        <dbReference type="ARBA" id="ARBA00011901"/>
    </source>
</evidence>
<dbReference type="AlphaFoldDB" id="A0A8J7K9A5"/>